<dbReference type="PROSITE" id="PS51471">
    <property type="entry name" value="FE2OG_OXY"/>
    <property type="match status" value="1"/>
</dbReference>
<comment type="similarity">
    <text evidence="1 2">Belongs to the iron/ascorbate-dependent oxidoreductase family.</text>
</comment>
<dbReference type="Pfam" id="PF14226">
    <property type="entry name" value="DIOX_N"/>
    <property type="match status" value="1"/>
</dbReference>
<proteinExistence type="inferred from homology"/>
<dbReference type="InterPro" id="IPR044861">
    <property type="entry name" value="IPNS-like_FE2OG_OXY"/>
</dbReference>
<dbReference type="InterPro" id="IPR027443">
    <property type="entry name" value="IPNS-like_sf"/>
</dbReference>
<keyword evidence="2" id="KW-0408">Iron</keyword>
<evidence type="ECO:0000256" key="1">
    <source>
        <dbReference type="ARBA" id="ARBA00008056"/>
    </source>
</evidence>
<evidence type="ECO:0000313" key="4">
    <source>
        <dbReference type="EMBL" id="CAF9943611.1"/>
    </source>
</evidence>
<dbReference type="Pfam" id="PF03171">
    <property type="entry name" value="2OG-FeII_Oxy"/>
    <property type="match status" value="1"/>
</dbReference>
<reference evidence="4" key="1">
    <citation type="submission" date="2021-03" db="EMBL/GenBank/DDBJ databases">
        <authorList>
            <person name="Tagirdzhanova G."/>
        </authorList>
    </citation>
    <scope>NUCLEOTIDE SEQUENCE</scope>
</reference>
<dbReference type="Gene3D" id="2.60.120.330">
    <property type="entry name" value="B-lactam Antibiotic, Isopenicillin N Synthase, Chain"/>
    <property type="match status" value="1"/>
</dbReference>
<organism evidence="4 5">
    <name type="scientific">Alectoria fallacina</name>
    <dbReference type="NCBI Taxonomy" id="1903189"/>
    <lineage>
        <taxon>Eukaryota</taxon>
        <taxon>Fungi</taxon>
        <taxon>Dikarya</taxon>
        <taxon>Ascomycota</taxon>
        <taxon>Pezizomycotina</taxon>
        <taxon>Lecanoromycetes</taxon>
        <taxon>OSLEUM clade</taxon>
        <taxon>Lecanoromycetidae</taxon>
        <taxon>Lecanorales</taxon>
        <taxon>Lecanorineae</taxon>
        <taxon>Parmeliaceae</taxon>
        <taxon>Alectoria</taxon>
    </lineage>
</organism>
<dbReference type="EMBL" id="CAJPDR010001138">
    <property type="protein sequence ID" value="CAF9943611.1"/>
    <property type="molecule type" value="Genomic_DNA"/>
</dbReference>
<dbReference type="OrthoDB" id="288590at2759"/>
<dbReference type="GO" id="GO:0016491">
    <property type="term" value="F:oxidoreductase activity"/>
    <property type="evidence" value="ECO:0007669"/>
    <property type="project" value="UniProtKB-KW"/>
</dbReference>
<evidence type="ECO:0000256" key="2">
    <source>
        <dbReference type="RuleBase" id="RU003682"/>
    </source>
</evidence>
<dbReference type="PANTHER" id="PTHR47990">
    <property type="entry name" value="2-OXOGLUTARATE (2OG) AND FE(II)-DEPENDENT OXYGENASE SUPERFAMILY PROTEIN-RELATED"/>
    <property type="match status" value="1"/>
</dbReference>
<evidence type="ECO:0000313" key="5">
    <source>
        <dbReference type="Proteomes" id="UP000664203"/>
    </source>
</evidence>
<dbReference type="Proteomes" id="UP000664203">
    <property type="component" value="Unassembled WGS sequence"/>
</dbReference>
<name>A0A8H3J9Y9_9LECA</name>
<dbReference type="InterPro" id="IPR005123">
    <property type="entry name" value="Oxoglu/Fe-dep_dioxygenase_dom"/>
</dbReference>
<dbReference type="AlphaFoldDB" id="A0A8H3J9Y9"/>
<dbReference type="InterPro" id="IPR050231">
    <property type="entry name" value="Iron_ascorbate_oxido_reductase"/>
</dbReference>
<dbReference type="InterPro" id="IPR026992">
    <property type="entry name" value="DIOX_N"/>
</dbReference>
<accession>A0A8H3J9Y9</accession>
<gene>
    <name evidence="4" type="ORF">ALECFALPRED_000756</name>
</gene>
<keyword evidence="2" id="KW-0479">Metal-binding</keyword>
<comment type="caution">
    <text evidence="4">The sequence shown here is derived from an EMBL/GenBank/DDBJ whole genome shotgun (WGS) entry which is preliminary data.</text>
</comment>
<protein>
    <recommendedName>
        <fullName evidence="3">Fe2OG dioxygenase domain-containing protein</fullName>
    </recommendedName>
</protein>
<feature type="domain" description="Fe2OG dioxygenase" evidence="3">
    <location>
        <begin position="199"/>
        <end position="316"/>
    </location>
</feature>
<keyword evidence="5" id="KW-1185">Reference proteome</keyword>
<dbReference type="GO" id="GO:0046872">
    <property type="term" value="F:metal ion binding"/>
    <property type="evidence" value="ECO:0007669"/>
    <property type="project" value="UniProtKB-KW"/>
</dbReference>
<dbReference type="GO" id="GO:0044283">
    <property type="term" value="P:small molecule biosynthetic process"/>
    <property type="evidence" value="ECO:0007669"/>
    <property type="project" value="UniProtKB-ARBA"/>
</dbReference>
<evidence type="ECO:0000259" key="3">
    <source>
        <dbReference type="PROSITE" id="PS51471"/>
    </source>
</evidence>
<keyword evidence="2" id="KW-0560">Oxidoreductase</keyword>
<sequence>MHLNGTHVIPTVDLSAFTSGGDVQSREEAARELARSCRPHGCVAVTGHGVPSALLKEAFDTSKKLFDLPLEEKMKAPHPDAFRPHRGYSAIGRERGAAKGAMDTEDEKRKEELKRVTDYKVSILSVLAVESYEIGSDENPFEQHNIWLPEDVLPGFRHLTTELFWRLRDTSMAILDALIMSLGLSEEEAVYVRSIHSGHNNQLRLLHYPPIPTEVLKNKDLSRLGEHKDFSSFTLLFQDTHGGLEFANCETGGFMQATPKWDTVYVNIGDMFERLSNGFYRAATHRVTIPGRESSSTDGGTEVTSARYSIPYFVGPDYDGVIAPQQSLVLAHQNALYEPTTYRNFSEKMFKATLNSVS</sequence>
<dbReference type="SUPFAM" id="SSF51197">
    <property type="entry name" value="Clavaminate synthase-like"/>
    <property type="match status" value="1"/>
</dbReference>